<dbReference type="EMBL" id="JAIHOM010000198">
    <property type="protein sequence ID" value="MCW6038879.1"/>
    <property type="molecule type" value="Genomic_DNA"/>
</dbReference>
<keyword evidence="5" id="KW-0378">Hydrolase</keyword>
<evidence type="ECO:0000256" key="1">
    <source>
        <dbReference type="ARBA" id="ARBA00022553"/>
    </source>
</evidence>
<protein>
    <submittedName>
        <fullName evidence="7">DUF86 domain-containing protein</fullName>
    </submittedName>
</protein>
<dbReference type="Gene3D" id="1.20.120.580">
    <property type="entry name" value="bsu32300-like"/>
    <property type="match status" value="1"/>
</dbReference>
<comment type="similarity">
    <text evidence="6">Belongs to the HepT RNase toxin family.</text>
</comment>
<reference evidence="7 8" key="1">
    <citation type="submission" date="2021-08" db="EMBL/GenBank/DDBJ databases">
        <title>Draft genome sequence of Spirulina subsalsa with high tolerance to salinity and hype-accumulation of phycocyanin.</title>
        <authorList>
            <person name="Pei H."/>
            <person name="Jiang L."/>
        </authorList>
    </citation>
    <scope>NUCLEOTIDE SEQUENCE [LARGE SCALE GENOMIC DNA]</scope>
    <source>
        <strain evidence="7 8">FACHB-351</strain>
    </source>
</reference>
<proteinExistence type="inferred from homology"/>
<sequence length="116" mass="13461">MSRNLSLYLDDIVTSIEKIQRFTADLNQDAFMADERTFDAVIRNLQVIGEAVKQIPTDLRDRYPQIEWRKVAGLRDILTHAYFSIDHDILWDIIQTQLNKLHDCITKNPGSKAPSF</sequence>
<accession>A0ABT3LBJ1</accession>
<gene>
    <name evidence="7" type="ORF">K4A83_21825</name>
</gene>
<name>A0ABT3LBJ1_9CYAN</name>
<evidence type="ECO:0000256" key="6">
    <source>
        <dbReference type="ARBA" id="ARBA00024207"/>
    </source>
</evidence>
<dbReference type="Pfam" id="PF01934">
    <property type="entry name" value="HepT-like"/>
    <property type="match status" value="1"/>
</dbReference>
<dbReference type="InterPro" id="IPR008201">
    <property type="entry name" value="HepT-like"/>
</dbReference>
<dbReference type="PANTHER" id="PTHR34139">
    <property type="entry name" value="UPF0331 PROTEIN MJ0127"/>
    <property type="match status" value="1"/>
</dbReference>
<evidence type="ECO:0000256" key="2">
    <source>
        <dbReference type="ARBA" id="ARBA00022649"/>
    </source>
</evidence>
<keyword evidence="3" id="KW-0540">Nuclease</keyword>
<keyword evidence="1" id="KW-0597">Phosphoprotein</keyword>
<comment type="caution">
    <text evidence="7">The sequence shown here is derived from an EMBL/GenBank/DDBJ whole genome shotgun (WGS) entry which is preliminary data.</text>
</comment>
<dbReference type="InterPro" id="IPR037038">
    <property type="entry name" value="HepT-like_sf"/>
</dbReference>
<evidence type="ECO:0000256" key="4">
    <source>
        <dbReference type="ARBA" id="ARBA00022741"/>
    </source>
</evidence>
<keyword evidence="4" id="KW-0547">Nucleotide-binding</keyword>
<dbReference type="RefSeq" id="WP_265266821.1">
    <property type="nucleotide sequence ID" value="NZ_JAIHOM010000198.1"/>
</dbReference>
<evidence type="ECO:0000313" key="7">
    <source>
        <dbReference type="EMBL" id="MCW6038879.1"/>
    </source>
</evidence>
<dbReference type="PANTHER" id="PTHR34139:SF1">
    <property type="entry name" value="RNASE MJ1380-RELATED"/>
    <property type="match status" value="1"/>
</dbReference>
<organism evidence="7 8">
    <name type="scientific">Spirulina subsalsa FACHB-351</name>
    <dbReference type="NCBI Taxonomy" id="234711"/>
    <lineage>
        <taxon>Bacteria</taxon>
        <taxon>Bacillati</taxon>
        <taxon>Cyanobacteriota</taxon>
        <taxon>Cyanophyceae</taxon>
        <taxon>Spirulinales</taxon>
        <taxon>Spirulinaceae</taxon>
        <taxon>Spirulina</taxon>
    </lineage>
</organism>
<evidence type="ECO:0000256" key="3">
    <source>
        <dbReference type="ARBA" id="ARBA00022722"/>
    </source>
</evidence>
<keyword evidence="2" id="KW-1277">Toxin-antitoxin system</keyword>
<evidence type="ECO:0000313" key="8">
    <source>
        <dbReference type="Proteomes" id="UP001526426"/>
    </source>
</evidence>
<dbReference type="Proteomes" id="UP001526426">
    <property type="component" value="Unassembled WGS sequence"/>
</dbReference>
<keyword evidence="8" id="KW-1185">Reference proteome</keyword>
<evidence type="ECO:0000256" key="5">
    <source>
        <dbReference type="ARBA" id="ARBA00022801"/>
    </source>
</evidence>
<dbReference type="InterPro" id="IPR051813">
    <property type="entry name" value="HepT_RNase_toxin"/>
</dbReference>